<keyword evidence="2" id="KW-1185">Reference proteome</keyword>
<accession>A0ABV0F3R6</accession>
<sequence length="186" mass="21666">MLNLETPVGNFWLESEGVRIPFEAEDQVAYFASLTFSNFKSEIDFAVHIKVNPEEIGKVNELWLRSDLDEKQWEYESWNTGETLCGNNFLNRQKNCSLSIGQWTHDAHDKNNDEYYHGITSRVQDPQFCTEWELHHEGDHVKIELGYTDLEPQATQYTSFAIAVKYYENPNDLDTEVSDLAVFFIL</sequence>
<name>A0ABV0F3R6_9ENTE</name>
<gene>
    <name evidence="1" type="ORF">BAU18_000875</name>
</gene>
<reference evidence="1 2" key="2">
    <citation type="submission" date="2024-02" db="EMBL/GenBank/DDBJ databases">
        <title>The Genome Sequence of Enterococcus diestrammenae JM9A.</title>
        <authorList>
            <person name="Earl A."/>
            <person name="Manson A."/>
            <person name="Gilmore M."/>
            <person name="Sanders J."/>
            <person name="Shea T."/>
            <person name="Howe W."/>
            <person name="Livny J."/>
            <person name="Cuomo C."/>
            <person name="Neafsey D."/>
            <person name="Birren B."/>
        </authorList>
    </citation>
    <scope>NUCLEOTIDE SEQUENCE [LARGE SCALE GENOMIC DNA]</scope>
    <source>
        <strain evidence="1 2">JM9A</strain>
    </source>
</reference>
<evidence type="ECO:0000313" key="1">
    <source>
        <dbReference type="EMBL" id="MEO1781296.1"/>
    </source>
</evidence>
<dbReference type="Proteomes" id="UP001429357">
    <property type="component" value="Unassembled WGS sequence"/>
</dbReference>
<proteinExistence type="predicted"/>
<dbReference type="RefSeq" id="WP_161869316.1">
    <property type="nucleotide sequence ID" value="NZ_MAEI02000001.1"/>
</dbReference>
<comment type="caution">
    <text evidence="1">The sequence shown here is derived from an EMBL/GenBank/DDBJ whole genome shotgun (WGS) entry which is preliminary data.</text>
</comment>
<evidence type="ECO:0000313" key="2">
    <source>
        <dbReference type="Proteomes" id="UP001429357"/>
    </source>
</evidence>
<dbReference type="EMBL" id="MAEI02000001">
    <property type="protein sequence ID" value="MEO1781296.1"/>
    <property type="molecule type" value="Genomic_DNA"/>
</dbReference>
<protein>
    <submittedName>
        <fullName evidence="1">Uncharacterized protein</fullName>
    </submittedName>
</protein>
<reference evidence="2" key="1">
    <citation type="submission" date="2016-06" db="EMBL/GenBank/DDBJ databases">
        <title>Four novel species of enterococci isolated from chicken manure.</title>
        <authorList>
            <person name="Van Tyne D."/>
        </authorList>
    </citation>
    <scope>NUCLEOTIDE SEQUENCE [LARGE SCALE GENOMIC DNA]</scope>
    <source>
        <strain evidence="2">JM9A</strain>
    </source>
</reference>
<organism evidence="1 2">
    <name type="scientific">Enterococcus diestrammenae</name>
    <dbReference type="NCBI Taxonomy" id="1155073"/>
    <lineage>
        <taxon>Bacteria</taxon>
        <taxon>Bacillati</taxon>
        <taxon>Bacillota</taxon>
        <taxon>Bacilli</taxon>
        <taxon>Lactobacillales</taxon>
        <taxon>Enterococcaceae</taxon>
        <taxon>Enterococcus</taxon>
    </lineage>
</organism>